<evidence type="ECO:0000256" key="2">
    <source>
        <dbReference type="ARBA" id="ARBA00022525"/>
    </source>
</evidence>
<dbReference type="GO" id="GO:0005576">
    <property type="term" value="C:extracellular region"/>
    <property type="evidence" value="ECO:0007669"/>
    <property type="project" value="UniProtKB-SubCell"/>
</dbReference>
<dbReference type="STRING" id="74873.A0A084W8W2"/>
<dbReference type="InterPro" id="IPR001254">
    <property type="entry name" value="Trypsin_dom"/>
</dbReference>
<evidence type="ECO:0000256" key="3">
    <source>
        <dbReference type="ARBA" id="ARBA00022588"/>
    </source>
</evidence>
<dbReference type="InterPro" id="IPR018114">
    <property type="entry name" value="TRYPSIN_HIS"/>
</dbReference>
<comment type="similarity">
    <text evidence="8">Belongs to the peptidase S1 family. CLIP subfamily.</text>
</comment>
<dbReference type="GO" id="GO:0006508">
    <property type="term" value="P:proteolysis"/>
    <property type="evidence" value="ECO:0007669"/>
    <property type="project" value="UniProtKB-KW"/>
</dbReference>
<evidence type="ECO:0000313" key="13">
    <source>
        <dbReference type="EnsemblMetazoa" id="ASIC014563-PA"/>
    </source>
</evidence>
<dbReference type="OrthoDB" id="9981647at2759"/>
<evidence type="ECO:0000256" key="8">
    <source>
        <dbReference type="ARBA" id="ARBA00024195"/>
    </source>
</evidence>
<evidence type="ECO:0000256" key="4">
    <source>
        <dbReference type="ARBA" id="ARBA00022729"/>
    </source>
</evidence>
<keyword evidence="6" id="KW-1015">Disulfide bond</keyword>
<evidence type="ECO:0000256" key="6">
    <source>
        <dbReference type="ARBA" id="ARBA00023157"/>
    </source>
</evidence>
<dbReference type="GO" id="GO:0004252">
    <property type="term" value="F:serine-type endopeptidase activity"/>
    <property type="evidence" value="ECO:0007669"/>
    <property type="project" value="InterPro"/>
</dbReference>
<dbReference type="InterPro" id="IPR043504">
    <property type="entry name" value="Peptidase_S1_PA_chymotrypsin"/>
</dbReference>
<dbReference type="InterPro" id="IPR001314">
    <property type="entry name" value="Peptidase_S1A"/>
</dbReference>
<dbReference type="VEuPathDB" id="VectorBase:ASIC014563"/>
<gene>
    <name evidence="12" type="ORF">ZHAS_00014563</name>
</gene>
<keyword evidence="14" id="KW-1185">Reference proteome</keyword>
<dbReference type="OMA" id="VPRIHLC"/>
<keyword evidence="9" id="KW-0645">Protease</keyword>
<keyword evidence="9" id="KW-0378">Hydrolase</keyword>
<dbReference type="PANTHER" id="PTHR24256">
    <property type="entry name" value="TRYPTASE-RELATED"/>
    <property type="match status" value="1"/>
</dbReference>
<dbReference type="Proteomes" id="UP000030765">
    <property type="component" value="Unassembled WGS sequence"/>
</dbReference>
<dbReference type="AlphaFoldDB" id="A0A084W8W2"/>
<sequence>MERCRAFSVCCAVILVLLPTSIRANDCTLDVGSGGKVKGVLVPADQCDTFRDLRTNELHSAIANGSTTVCCPVFQNEPNCGRISVYDGVFSHDSRESQLDQFPWAVVIMKRWVSTTICSGSLISRQFVLSAAHCFVTSRKKLLPEKYRVRLGEWDLNLAEDCQYVEGRLACNDRPPKDIPVQTIVSHQLYDYKSRDYLHDIALLKLIHPAEYSALISPVCLPNWSKDEPMIAGRSFTATGWGRTRSFMALRRKLKIHMKGHNITVCRRAYSMPAPEVPQLQLCVGGERNRDVCFGDSGGALMRRGDDVDRWTQVGIISFGADKCGKGMPGVFTNAAFYLDWIQRVIHDLSD</sequence>
<keyword evidence="7" id="KW-0325">Glycoprotein</keyword>
<reference evidence="13" key="2">
    <citation type="submission" date="2020-05" db="UniProtKB">
        <authorList>
            <consortium name="EnsemblMetazoa"/>
        </authorList>
    </citation>
    <scope>IDENTIFICATION</scope>
</reference>
<dbReference type="PRINTS" id="PR00722">
    <property type="entry name" value="CHYMOTRYPSIN"/>
</dbReference>
<evidence type="ECO:0000313" key="14">
    <source>
        <dbReference type="Proteomes" id="UP000030765"/>
    </source>
</evidence>
<feature type="signal peptide" evidence="10">
    <location>
        <begin position="1"/>
        <end position="24"/>
    </location>
</feature>
<proteinExistence type="inferred from homology"/>
<evidence type="ECO:0000256" key="1">
    <source>
        <dbReference type="ARBA" id="ARBA00004613"/>
    </source>
</evidence>
<organism evidence="12">
    <name type="scientific">Anopheles sinensis</name>
    <name type="common">Mosquito</name>
    <dbReference type="NCBI Taxonomy" id="74873"/>
    <lineage>
        <taxon>Eukaryota</taxon>
        <taxon>Metazoa</taxon>
        <taxon>Ecdysozoa</taxon>
        <taxon>Arthropoda</taxon>
        <taxon>Hexapoda</taxon>
        <taxon>Insecta</taxon>
        <taxon>Pterygota</taxon>
        <taxon>Neoptera</taxon>
        <taxon>Endopterygota</taxon>
        <taxon>Diptera</taxon>
        <taxon>Nematocera</taxon>
        <taxon>Culicoidea</taxon>
        <taxon>Culicidae</taxon>
        <taxon>Anophelinae</taxon>
        <taxon>Anopheles</taxon>
    </lineage>
</organism>
<dbReference type="FunFam" id="2.40.10.10:FF:000028">
    <property type="entry name" value="Serine protease easter"/>
    <property type="match status" value="1"/>
</dbReference>
<evidence type="ECO:0000256" key="9">
    <source>
        <dbReference type="RuleBase" id="RU363034"/>
    </source>
</evidence>
<dbReference type="EMBL" id="ATLV01021518">
    <property type="status" value="NOT_ANNOTATED_CDS"/>
    <property type="molecule type" value="Genomic_DNA"/>
</dbReference>
<dbReference type="Gene3D" id="2.40.10.10">
    <property type="entry name" value="Trypsin-like serine proteases"/>
    <property type="match status" value="2"/>
</dbReference>
<dbReference type="PROSITE" id="PS50240">
    <property type="entry name" value="TRYPSIN_DOM"/>
    <property type="match status" value="1"/>
</dbReference>
<feature type="chain" id="PRO_5001784392" evidence="10">
    <location>
        <begin position="25"/>
        <end position="351"/>
    </location>
</feature>
<evidence type="ECO:0000256" key="7">
    <source>
        <dbReference type="ARBA" id="ARBA00023180"/>
    </source>
</evidence>
<dbReference type="PROSITE" id="PS00134">
    <property type="entry name" value="TRYPSIN_HIS"/>
    <property type="match status" value="1"/>
</dbReference>
<dbReference type="Pfam" id="PF00089">
    <property type="entry name" value="Trypsin"/>
    <property type="match status" value="1"/>
</dbReference>
<keyword evidence="4 10" id="KW-0732">Signal</keyword>
<dbReference type="VEuPathDB" id="VectorBase:ASIS004529"/>
<dbReference type="EMBL" id="KE525319">
    <property type="protein sequence ID" value="KFB46656.1"/>
    <property type="molecule type" value="Genomic_DNA"/>
</dbReference>
<evidence type="ECO:0000313" key="12">
    <source>
        <dbReference type="EMBL" id="KFB46656.1"/>
    </source>
</evidence>
<comment type="subcellular location">
    <subcellularLocation>
        <location evidence="1">Secreted</location>
    </subcellularLocation>
</comment>
<dbReference type="InterPro" id="IPR009003">
    <property type="entry name" value="Peptidase_S1_PA"/>
</dbReference>
<dbReference type="InterPro" id="IPR033116">
    <property type="entry name" value="TRYPSIN_SER"/>
</dbReference>
<keyword evidence="9" id="KW-0720">Serine protease</keyword>
<name>A0A084W8W2_ANOSI</name>
<evidence type="ECO:0000259" key="11">
    <source>
        <dbReference type="PROSITE" id="PS50240"/>
    </source>
</evidence>
<dbReference type="InterPro" id="IPR051487">
    <property type="entry name" value="Ser/Thr_Proteases_Immune/Dev"/>
</dbReference>
<dbReference type="GO" id="GO:0045087">
    <property type="term" value="P:innate immune response"/>
    <property type="evidence" value="ECO:0007669"/>
    <property type="project" value="UniProtKB-KW"/>
</dbReference>
<evidence type="ECO:0000256" key="5">
    <source>
        <dbReference type="ARBA" id="ARBA00022859"/>
    </source>
</evidence>
<dbReference type="CDD" id="cd00190">
    <property type="entry name" value="Tryp_SPc"/>
    <property type="match status" value="1"/>
</dbReference>
<reference evidence="12 14" key="1">
    <citation type="journal article" date="2014" name="BMC Genomics">
        <title>Genome sequence of Anopheles sinensis provides insight into genetics basis of mosquito competence for malaria parasites.</title>
        <authorList>
            <person name="Zhou D."/>
            <person name="Zhang D."/>
            <person name="Ding G."/>
            <person name="Shi L."/>
            <person name="Hou Q."/>
            <person name="Ye Y."/>
            <person name="Xu Y."/>
            <person name="Zhou H."/>
            <person name="Xiong C."/>
            <person name="Li S."/>
            <person name="Yu J."/>
            <person name="Hong S."/>
            <person name="Yu X."/>
            <person name="Zou P."/>
            <person name="Chen C."/>
            <person name="Chang X."/>
            <person name="Wang W."/>
            <person name="Lv Y."/>
            <person name="Sun Y."/>
            <person name="Ma L."/>
            <person name="Shen B."/>
            <person name="Zhu C."/>
        </authorList>
    </citation>
    <scope>NUCLEOTIDE SEQUENCE [LARGE SCALE GENOMIC DNA]</scope>
</reference>
<feature type="domain" description="Peptidase S1" evidence="11">
    <location>
        <begin position="85"/>
        <end position="347"/>
    </location>
</feature>
<dbReference type="SUPFAM" id="SSF50494">
    <property type="entry name" value="Trypsin-like serine proteases"/>
    <property type="match status" value="1"/>
</dbReference>
<keyword evidence="5" id="KW-0391">Immunity</keyword>
<dbReference type="EnsemblMetazoa" id="ASIC014563-RA">
    <property type="protein sequence ID" value="ASIC014563-PA"/>
    <property type="gene ID" value="ASIC014563"/>
</dbReference>
<evidence type="ECO:0000256" key="10">
    <source>
        <dbReference type="SAM" id="SignalP"/>
    </source>
</evidence>
<protein>
    <submittedName>
        <fullName evidence="12">AGAP009849-PA-like protein</fullName>
    </submittedName>
</protein>
<accession>A0A084W8W2</accession>
<dbReference type="PROSITE" id="PS00135">
    <property type="entry name" value="TRYPSIN_SER"/>
    <property type="match status" value="1"/>
</dbReference>
<dbReference type="SMART" id="SM00020">
    <property type="entry name" value="Tryp_SPc"/>
    <property type="match status" value="1"/>
</dbReference>
<keyword evidence="3" id="KW-0399">Innate immunity</keyword>
<keyword evidence="2" id="KW-0964">Secreted</keyword>